<name>A0AAV9CU63_ACOCL</name>
<reference evidence="2" key="1">
    <citation type="journal article" date="2023" name="Nat. Commun.">
        <title>Diploid and tetraploid genomes of Acorus and the evolution of monocots.</title>
        <authorList>
            <person name="Ma L."/>
            <person name="Liu K.W."/>
            <person name="Li Z."/>
            <person name="Hsiao Y.Y."/>
            <person name="Qi Y."/>
            <person name="Fu T."/>
            <person name="Tang G.D."/>
            <person name="Zhang D."/>
            <person name="Sun W.H."/>
            <person name="Liu D.K."/>
            <person name="Li Y."/>
            <person name="Chen G.Z."/>
            <person name="Liu X.D."/>
            <person name="Liao X.Y."/>
            <person name="Jiang Y.T."/>
            <person name="Yu X."/>
            <person name="Hao Y."/>
            <person name="Huang J."/>
            <person name="Zhao X.W."/>
            <person name="Ke S."/>
            <person name="Chen Y.Y."/>
            <person name="Wu W.L."/>
            <person name="Hsu J.L."/>
            <person name="Lin Y.F."/>
            <person name="Huang M.D."/>
            <person name="Li C.Y."/>
            <person name="Huang L."/>
            <person name="Wang Z.W."/>
            <person name="Zhao X."/>
            <person name="Zhong W.Y."/>
            <person name="Peng D.H."/>
            <person name="Ahmad S."/>
            <person name="Lan S."/>
            <person name="Zhang J.S."/>
            <person name="Tsai W.C."/>
            <person name="Van de Peer Y."/>
            <person name="Liu Z.J."/>
        </authorList>
    </citation>
    <scope>NUCLEOTIDE SEQUENCE</scope>
    <source>
        <strain evidence="2">CP</strain>
    </source>
</reference>
<protein>
    <submittedName>
        <fullName evidence="2">Uncharacterized protein</fullName>
    </submittedName>
</protein>
<feature type="region of interest" description="Disordered" evidence="1">
    <location>
        <begin position="1"/>
        <end position="45"/>
    </location>
</feature>
<organism evidence="2 3">
    <name type="scientific">Acorus calamus</name>
    <name type="common">Sweet flag</name>
    <dbReference type="NCBI Taxonomy" id="4465"/>
    <lineage>
        <taxon>Eukaryota</taxon>
        <taxon>Viridiplantae</taxon>
        <taxon>Streptophyta</taxon>
        <taxon>Embryophyta</taxon>
        <taxon>Tracheophyta</taxon>
        <taxon>Spermatophyta</taxon>
        <taxon>Magnoliopsida</taxon>
        <taxon>Liliopsida</taxon>
        <taxon>Acoraceae</taxon>
        <taxon>Acorus</taxon>
    </lineage>
</organism>
<gene>
    <name evidence="2" type="ORF">QJS10_CPB17g01758</name>
</gene>
<dbReference type="EMBL" id="JAUJYO010000017">
    <property type="protein sequence ID" value="KAK1292425.1"/>
    <property type="molecule type" value="Genomic_DNA"/>
</dbReference>
<sequence length="136" mass="14651">MAEAAEQIPAVPPLERTPDVAAATTEARTREREEEKDELTCRDAKRRKTCPAALEKVVHPSFEAAEGESSPLDRVGSFTFDTKTSVLRLIETTPKFGTFHSLGAVVPPDSIEDKSGISGKGEGEGREENVGDKIGI</sequence>
<dbReference type="AlphaFoldDB" id="A0AAV9CU63"/>
<evidence type="ECO:0000256" key="1">
    <source>
        <dbReference type="SAM" id="MobiDB-lite"/>
    </source>
</evidence>
<accession>A0AAV9CU63</accession>
<evidence type="ECO:0000313" key="3">
    <source>
        <dbReference type="Proteomes" id="UP001180020"/>
    </source>
</evidence>
<feature type="region of interest" description="Disordered" evidence="1">
    <location>
        <begin position="107"/>
        <end position="136"/>
    </location>
</feature>
<proteinExistence type="predicted"/>
<dbReference type="Proteomes" id="UP001180020">
    <property type="component" value="Unassembled WGS sequence"/>
</dbReference>
<evidence type="ECO:0000313" key="2">
    <source>
        <dbReference type="EMBL" id="KAK1292425.1"/>
    </source>
</evidence>
<keyword evidence="3" id="KW-1185">Reference proteome</keyword>
<feature type="compositionally biased region" description="Basic and acidic residues" evidence="1">
    <location>
        <begin position="111"/>
        <end position="136"/>
    </location>
</feature>
<feature type="compositionally biased region" description="Basic and acidic residues" evidence="1">
    <location>
        <begin position="27"/>
        <end position="43"/>
    </location>
</feature>
<comment type="caution">
    <text evidence="2">The sequence shown here is derived from an EMBL/GenBank/DDBJ whole genome shotgun (WGS) entry which is preliminary data.</text>
</comment>
<reference evidence="2" key="2">
    <citation type="submission" date="2023-06" db="EMBL/GenBank/DDBJ databases">
        <authorList>
            <person name="Ma L."/>
            <person name="Liu K.-W."/>
            <person name="Li Z."/>
            <person name="Hsiao Y.-Y."/>
            <person name="Qi Y."/>
            <person name="Fu T."/>
            <person name="Tang G."/>
            <person name="Zhang D."/>
            <person name="Sun W.-H."/>
            <person name="Liu D.-K."/>
            <person name="Li Y."/>
            <person name="Chen G.-Z."/>
            <person name="Liu X.-D."/>
            <person name="Liao X.-Y."/>
            <person name="Jiang Y.-T."/>
            <person name="Yu X."/>
            <person name="Hao Y."/>
            <person name="Huang J."/>
            <person name="Zhao X.-W."/>
            <person name="Ke S."/>
            <person name="Chen Y.-Y."/>
            <person name="Wu W.-L."/>
            <person name="Hsu J.-L."/>
            <person name="Lin Y.-F."/>
            <person name="Huang M.-D."/>
            <person name="Li C.-Y."/>
            <person name="Huang L."/>
            <person name="Wang Z.-W."/>
            <person name="Zhao X."/>
            <person name="Zhong W.-Y."/>
            <person name="Peng D.-H."/>
            <person name="Ahmad S."/>
            <person name="Lan S."/>
            <person name="Zhang J.-S."/>
            <person name="Tsai W.-C."/>
            <person name="Van De Peer Y."/>
            <person name="Liu Z.-J."/>
        </authorList>
    </citation>
    <scope>NUCLEOTIDE SEQUENCE</scope>
    <source>
        <strain evidence="2">CP</strain>
        <tissue evidence="2">Leaves</tissue>
    </source>
</reference>